<accession>A0ABW1GWB1</accession>
<sequence length="133" mass="14887">EADRMPEPCFEYLRFLHDDLPDGLCAVLIAGQRGEKALRAQQMLLTRTTTWLTLQPLTRGQVPRAAAVLHPLWQTVAPDQLLSLDGHFAHGSLRRWALLTHHVQRTLTATGAACPDPGLLRRVVARIDTSRRP</sequence>
<keyword evidence="1" id="KW-0547">Nucleotide-binding</keyword>
<keyword evidence="2" id="KW-1185">Reference proteome</keyword>
<proteinExistence type="predicted"/>
<keyword evidence="1" id="KW-0067">ATP-binding</keyword>
<reference evidence="2" key="1">
    <citation type="journal article" date="2019" name="Int. J. Syst. Evol. Microbiol.">
        <title>The Global Catalogue of Microorganisms (GCM) 10K type strain sequencing project: providing services to taxonomists for standard genome sequencing and annotation.</title>
        <authorList>
            <consortium name="The Broad Institute Genomics Platform"/>
            <consortium name="The Broad Institute Genome Sequencing Center for Infectious Disease"/>
            <person name="Wu L."/>
            <person name="Ma J."/>
        </authorList>
    </citation>
    <scope>NUCLEOTIDE SEQUENCE [LARGE SCALE GENOMIC DNA]</scope>
    <source>
        <strain evidence="2">JCM 4147</strain>
    </source>
</reference>
<feature type="non-terminal residue" evidence="1">
    <location>
        <position position="1"/>
    </location>
</feature>
<dbReference type="EMBL" id="JBHSPU010000078">
    <property type="protein sequence ID" value="MFC5919155.1"/>
    <property type="molecule type" value="Genomic_DNA"/>
</dbReference>
<organism evidence="1 2">
    <name type="scientific">Streptomyces pulveraceus</name>
    <dbReference type="NCBI Taxonomy" id="68258"/>
    <lineage>
        <taxon>Bacteria</taxon>
        <taxon>Bacillati</taxon>
        <taxon>Actinomycetota</taxon>
        <taxon>Actinomycetes</taxon>
        <taxon>Kitasatosporales</taxon>
        <taxon>Streptomycetaceae</taxon>
        <taxon>Streptomyces</taxon>
    </lineage>
</organism>
<comment type="caution">
    <text evidence="1">The sequence shown here is derived from an EMBL/GenBank/DDBJ whole genome shotgun (WGS) entry which is preliminary data.</text>
</comment>
<name>A0ABW1GWB1_9ACTN</name>
<dbReference type="Proteomes" id="UP001596200">
    <property type="component" value="Unassembled WGS sequence"/>
</dbReference>
<protein>
    <submittedName>
        <fullName evidence="1">ATP-binding protein</fullName>
    </submittedName>
</protein>
<evidence type="ECO:0000313" key="1">
    <source>
        <dbReference type="EMBL" id="MFC5919155.1"/>
    </source>
</evidence>
<dbReference type="GO" id="GO:0005524">
    <property type="term" value="F:ATP binding"/>
    <property type="evidence" value="ECO:0007669"/>
    <property type="project" value="UniProtKB-KW"/>
</dbReference>
<evidence type="ECO:0000313" key="2">
    <source>
        <dbReference type="Proteomes" id="UP001596200"/>
    </source>
</evidence>
<gene>
    <name evidence="1" type="ORF">ACFP1B_37830</name>
</gene>